<evidence type="ECO:0000313" key="3">
    <source>
        <dbReference type="EMBL" id="GMR56348.1"/>
    </source>
</evidence>
<name>A0AAN5D4E1_9BILA</name>
<dbReference type="PANTHER" id="PTHR47521:SF7">
    <property type="entry name" value="SERPENTINE RECEPTOR CLASS EPSILON-6"/>
    <property type="match status" value="1"/>
</dbReference>
<evidence type="ECO:0008006" key="5">
    <source>
        <dbReference type="Google" id="ProtNLM"/>
    </source>
</evidence>
<accession>A0AAN5D4E1</accession>
<keyword evidence="2" id="KW-0472">Membrane</keyword>
<organism evidence="3 4">
    <name type="scientific">Pristionchus mayeri</name>
    <dbReference type="NCBI Taxonomy" id="1317129"/>
    <lineage>
        <taxon>Eukaryota</taxon>
        <taxon>Metazoa</taxon>
        <taxon>Ecdysozoa</taxon>
        <taxon>Nematoda</taxon>
        <taxon>Chromadorea</taxon>
        <taxon>Rhabditida</taxon>
        <taxon>Rhabditina</taxon>
        <taxon>Diplogasteromorpha</taxon>
        <taxon>Diplogasteroidea</taxon>
        <taxon>Neodiplogasteridae</taxon>
        <taxon>Pristionchus</taxon>
    </lineage>
</organism>
<feature type="region of interest" description="Disordered" evidence="1">
    <location>
        <begin position="108"/>
        <end position="136"/>
    </location>
</feature>
<proteinExistence type="predicted"/>
<keyword evidence="2" id="KW-1133">Transmembrane helix</keyword>
<dbReference type="AlphaFoldDB" id="A0AAN5D4E1"/>
<dbReference type="InterPro" id="IPR052860">
    <property type="entry name" value="NRL-GPCR1"/>
</dbReference>
<keyword evidence="2" id="KW-0812">Transmembrane</keyword>
<evidence type="ECO:0000256" key="2">
    <source>
        <dbReference type="SAM" id="Phobius"/>
    </source>
</evidence>
<dbReference type="EMBL" id="BTRK01000005">
    <property type="protein sequence ID" value="GMR56348.1"/>
    <property type="molecule type" value="Genomic_DNA"/>
</dbReference>
<feature type="transmembrane region" description="Helical" evidence="2">
    <location>
        <begin position="44"/>
        <end position="65"/>
    </location>
</feature>
<keyword evidence="4" id="KW-1185">Reference proteome</keyword>
<gene>
    <name evidence="3" type="ORF">PMAYCL1PPCAC_26543</name>
</gene>
<comment type="caution">
    <text evidence="3">The sequence shown here is derived from an EMBL/GenBank/DDBJ whole genome shotgun (WGS) entry which is preliminary data.</text>
</comment>
<sequence length="136" mass="15762">IFISIYAYNRVLHKSISVSVNGYSVAKTFQIRENCRIMECMMSFLLPFGFSSSIGFAFFCYFEWAPTEWELSRYIAIALFDLFVAISLRYFEKRIACKRKAFQSPTYKKSALKTSHKAQPGKEATSESYFAQFNNS</sequence>
<feature type="non-terminal residue" evidence="3">
    <location>
        <position position="1"/>
    </location>
</feature>
<reference evidence="4" key="1">
    <citation type="submission" date="2022-10" db="EMBL/GenBank/DDBJ databases">
        <title>Genome assembly of Pristionchus species.</title>
        <authorList>
            <person name="Yoshida K."/>
            <person name="Sommer R.J."/>
        </authorList>
    </citation>
    <scope>NUCLEOTIDE SEQUENCE [LARGE SCALE GENOMIC DNA]</scope>
    <source>
        <strain evidence="4">RS5460</strain>
    </source>
</reference>
<evidence type="ECO:0000313" key="4">
    <source>
        <dbReference type="Proteomes" id="UP001328107"/>
    </source>
</evidence>
<feature type="transmembrane region" description="Helical" evidence="2">
    <location>
        <begin position="71"/>
        <end position="91"/>
    </location>
</feature>
<feature type="non-terminal residue" evidence="3">
    <location>
        <position position="136"/>
    </location>
</feature>
<dbReference type="Proteomes" id="UP001328107">
    <property type="component" value="Unassembled WGS sequence"/>
</dbReference>
<protein>
    <recommendedName>
        <fullName evidence="5">G protein-coupled receptor</fullName>
    </recommendedName>
</protein>
<dbReference type="PANTHER" id="PTHR47521">
    <property type="entry name" value="SERPENTINE RECEPTOR, CLASS E (EPSILON)-RELATED"/>
    <property type="match status" value="1"/>
</dbReference>
<evidence type="ECO:0000256" key="1">
    <source>
        <dbReference type="SAM" id="MobiDB-lite"/>
    </source>
</evidence>
<feature type="compositionally biased region" description="Polar residues" evidence="1">
    <location>
        <begin position="126"/>
        <end position="136"/>
    </location>
</feature>